<dbReference type="SUPFAM" id="SSF52972">
    <property type="entry name" value="ITPase-like"/>
    <property type="match status" value="1"/>
</dbReference>
<sequence>MKPKLFIVTGADFKFKDLSYKLSEFFNCERKNWDEPEIQGSPEEIIKHKLKSAYDKFKYPVLVDDVSVSFEALNGFPGPYMKDFFNVMTPYEMGNKFAGSRISATCRLGLCHGEGDITLAEGTYYGNIFAPKDNKHKGRWFELFVELDGTNKPMLELSDEERNKFSHRGKAIRNLLEILKKESK</sequence>
<comment type="caution">
    <text evidence="3">The sequence shown here is derived from an EMBL/GenBank/DDBJ whole genome shotgun (WGS) entry which is preliminary data.</text>
</comment>
<dbReference type="PANTHER" id="PTHR11067:SF9">
    <property type="entry name" value="INOSINE TRIPHOSPHATE PYROPHOSPHATASE"/>
    <property type="match status" value="1"/>
</dbReference>
<evidence type="ECO:0000256" key="1">
    <source>
        <dbReference type="ARBA" id="ARBA00008023"/>
    </source>
</evidence>
<dbReference type="GO" id="GO:0047429">
    <property type="term" value="F:nucleoside triphosphate diphosphatase activity"/>
    <property type="evidence" value="ECO:0007669"/>
    <property type="project" value="InterPro"/>
</dbReference>
<name>A0A1F6W152_9BACT</name>
<dbReference type="PANTHER" id="PTHR11067">
    <property type="entry name" value="INOSINE TRIPHOSPHATE PYROPHOSPHATASE/HAM1 PROTEIN"/>
    <property type="match status" value="1"/>
</dbReference>
<dbReference type="Gene3D" id="3.90.950.10">
    <property type="match status" value="1"/>
</dbReference>
<dbReference type="InterPro" id="IPR002637">
    <property type="entry name" value="RdgB/HAM1"/>
</dbReference>
<proteinExistence type="inferred from homology"/>
<organism evidence="3 4">
    <name type="scientific">Candidatus Nomurabacteria bacterium RIFCSPHIGHO2_02_FULL_42_19</name>
    <dbReference type="NCBI Taxonomy" id="1801756"/>
    <lineage>
        <taxon>Bacteria</taxon>
        <taxon>Candidatus Nomuraibacteriota</taxon>
    </lineage>
</organism>
<dbReference type="InterPro" id="IPR029001">
    <property type="entry name" value="ITPase-like_fam"/>
</dbReference>
<reference evidence="3 4" key="1">
    <citation type="journal article" date="2016" name="Nat. Commun.">
        <title>Thousands of microbial genomes shed light on interconnected biogeochemical processes in an aquifer system.</title>
        <authorList>
            <person name="Anantharaman K."/>
            <person name="Brown C.T."/>
            <person name="Hug L.A."/>
            <person name="Sharon I."/>
            <person name="Castelle C.J."/>
            <person name="Probst A.J."/>
            <person name="Thomas B.C."/>
            <person name="Singh A."/>
            <person name="Wilkins M.J."/>
            <person name="Karaoz U."/>
            <person name="Brodie E.L."/>
            <person name="Williams K.H."/>
            <person name="Hubbard S.S."/>
            <person name="Banfield J.F."/>
        </authorList>
    </citation>
    <scope>NUCLEOTIDE SEQUENCE [LARGE SCALE GENOMIC DNA]</scope>
</reference>
<dbReference type="GO" id="GO:0005737">
    <property type="term" value="C:cytoplasm"/>
    <property type="evidence" value="ECO:0007669"/>
    <property type="project" value="TreeGrafter"/>
</dbReference>
<accession>A0A1F6W152</accession>
<dbReference type="GO" id="GO:0009143">
    <property type="term" value="P:nucleoside triphosphate catabolic process"/>
    <property type="evidence" value="ECO:0007669"/>
    <property type="project" value="InterPro"/>
</dbReference>
<gene>
    <name evidence="3" type="ORF">A3C67_00725</name>
</gene>
<evidence type="ECO:0000313" key="4">
    <source>
        <dbReference type="Proteomes" id="UP000179275"/>
    </source>
</evidence>
<dbReference type="STRING" id="1801756.A3C67_00725"/>
<comment type="similarity">
    <text evidence="1">Belongs to the HAM1 NTPase family.</text>
</comment>
<protein>
    <recommendedName>
        <fullName evidence="5">Non-canonical purine NTP pyrophosphatase, RdgB/HAM1 family</fullName>
    </recommendedName>
</protein>
<dbReference type="EMBL" id="MFUG01000017">
    <property type="protein sequence ID" value="OGI75599.1"/>
    <property type="molecule type" value="Genomic_DNA"/>
</dbReference>
<dbReference type="Pfam" id="PF01725">
    <property type="entry name" value="Ham1p_like"/>
    <property type="match status" value="1"/>
</dbReference>
<keyword evidence="2" id="KW-0378">Hydrolase</keyword>
<evidence type="ECO:0000313" key="3">
    <source>
        <dbReference type="EMBL" id="OGI75599.1"/>
    </source>
</evidence>
<evidence type="ECO:0000256" key="2">
    <source>
        <dbReference type="ARBA" id="ARBA00022801"/>
    </source>
</evidence>
<dbReference type="Proteomes" id="UP000179275">
    <property type="component" value="Unassembled WGS sequence"/>
</dbReference>
<evidence type="ECO:0008006" key="5">
    <source>
        <dbReference type="Google" id="ProtNLM"/>
    </source>
</evidence>
<dbReference type="AlphaFoldDB" id="A0A1F6W152"/>